<evidence type="ECO:0000313" key="2">
    <source>
        <dbReference type="WBParaSite" id="ES5_v2.g11740.t1"/>
    </source>
</evidence>
<evidence type="ECO:0000313" key="1">
    <source>
        <dbReference type="Proteomes" id="UP000887579"/>
    </source>
</evidence>
<protein>
    <submittedName>
        <fullName evidence="2">Phosphatidylinositol 3-kinase</fullName>
    </submittedName>
</protein>
<accession>A0AC34F455</accession>
<sequence>MPNRDPLNQSKARRSFCIKAKPKAHKPLHPCLRKLRIDFDGLDINHVDLSQLPIIDKKDRSKSKPKKSLQEGENSLEEIKEDMECLTLEEDDHIAIKSIRQGLAICDSDDSVELDILMPNGMTVTISCPGNKTLAALKPDAILQAKRYPLQEKLCENTMYVFFCFDHKGSRHEIFDETRTIKSLNLMIPVLGLREPEGNDIENDINQKITASVGIPLTTIESSLDDECAKFRMDLFDSIQEAEKLRGIEGTGHYAFAEETVLFRGYCETTKPEDSTEIYEKDLDEMEFSGNQEVNEERAMERLKRKIESSAGVAHIWYRPNETDEYAYMAPIGNLGGRNMLESTPLEFINEAILYLKNREGVEFSDKPEDFILQVAGKQSYITRDIALKNYEYFRSCFENYKTPVLILRLKEMIFEELQKPAEIFVPSFVRAARNIVVEREAFEALQKEERKKERENLSKKNRGRIQLPMTPEDLPPPEPINFWDLDEDLKVRILTASHIIITGVERLYVKVAVTVGNNVLAMRDSPIVSPSNPRWGNCLLDFGLYIKDIPKSAQLCFSLISERSRKGTSELTPIGWLNMRLFDWDDFLVQGKKTIFFWPFPKEAMPKDTKDPRNLLNLTGIIGSNHDHNVARLEIELTDYGNKVRYPPFERVLQFVKILQQRKARATADHEAAAIEDFERDSENLKRLSNLRRVMDPRSLSLDDQHFLWRSRKKISSNFPSMLPIIADLPLIWKTRETFCELYGMLVEWPLLAADAAIELLDGKCCDTWIRDAAVDRIDRALDNDQLQLYLLALVQALRYEPFANSNLSRMLVKRGLLNYKIGHTLFWLLRAELNYYDLSPNVVRVPQYYSRIAICLEMYLRGNSIHLDSIKKQVELVNILTELNAMVKLVGAKEFATKKLQQELYIKKDELQNMISPLNPTENLGELLIERCSVLGSAKQPLKLTWKNPEPLAKFTSETHQILFKYGDDLRQDMLTLQVMRIMDAKWKTHNLDFCMTLYEVLPMGRNIGMIHVVQNCQTLFQIQTSAGQIGSSFNMDNGLLNKYIYQKCSSDSKQYMECVDRFTYSLAGYCIATYVIGIKDRHQDNIMLAKDGRIFHIDFGHFLGHTKRKLGINRERTDFILTEHFLYIISRGKGNFRDTYEYTSFREACAQGFMVLFHNARFFIVLFRMMQCMGLPELSKQEHVDFIKHSLMFDKPKEEARSQFLKIFDDVVKSDLSTSVNWFFHSLKHL</sequence>
<dbReference type="WBParaSite" id="ES5_v2.g11740.t1">
    <property type="protein sequence ID" value="ES5_v2.g11740.t1"/>
    <property type="gene ID" value="ES5_v2.g11740"/>
</dbReference>
<name>A0AC34F455_9BILA</name>
<organism evidence="1 2">
    <name type="scientific">Panagrolaimus sp. ES5</name>
    <dbReference type="NCBI Taxonomy" id="591445"/>
    <lineage>
        <taxon>Eukaryota</taxon>
        <taxon>Metazoa</taxon>
        <taxon>Ecdysozoa</taxon>
        <taxon>Nematoda</taxon>
        <taxon>Chromadorea</taxon>
        <taxon>Rhabditida</taxon>
        <taxon>Tylenchina</taxon>
        <taxon>Panagrolaimomorpha</taxon>
        <taxon>Panagrolaimoidea</taxon>
        <taxon>Panagrolaimidae</taxon>
        <taxon>Panagrolaimus</taxon>
    </lineage>
</organism>
<proteinExistence type="predicted"/>
<reference evidence="2" key="1">
    <citation type="submission" date="2022-11" db="UniProtKB">
        <authorList>
            <consortium name="WormBaseParasite"/>
        </authorList>
    </citation>
    <scope>IDENTIFICATION</scope>
</reference>
<dbReference type="Proteomes" id="UP000887579">
    <property type="component" value="Unplaced"/>
</dbReference>